<gene>
    <name evidence="5" type="ORF">RFULGI_LOCUS16129</name>
</gene>
<evidence type="ECO:0000313" key="5">
    <source>
        <dbReference type="EMBL" id="CAG8784644.1"/>
    </source>
</evidence>
<keyword evidence="1" id="KW-0489">Methyltransferase</keyword>
<feature type="non-terminal residue" evidence="5">
    <location>
        <position position="283"/>
    </location>
</feature>
<comment type="caution">
    <text evidence="5">The sequence shown here is derived from an EMBL/GenBank/DDBJ whole genome shotgun (WGS) entry which is preliminary data.</text>
</comment>
<accession>A0A9N9P3F8</accession>
<reference evidence="5" key="1">
    <citation type="submission" date="2021-06" db="EMBL/GenBank/DDBJ databases">
        <authorList>
            <person name="Kallberg Y."/>
            <person name="Tangrot J."/>
            <person name="Rosling A."/>
        </authorList>
    </citation>
    <scope>NUCLEOTIDE SEQUENCE</scope>
    <source>
        <strain evidence="5">IN212</strain>
    </source>
</reference>
<dbReference type="InterPro" id="IPR002941">
    <property type="entry name" value="DNA_methylase_N4/N6"/>
</dbReference>
<feature type="domain" description="DNA methylase N-4/N-6" evidence="4">
    <location>
        <begin position="120"/>
        <end position="193"/>
    </location>
</feature>
<dbReference type="EMBL" id="CAJVPZ010055533">
    <property type="protein sequence ID" value="CAG8784644.1"/>
    <property type="molecule type" value="Genomic_DNA"/>
</dbReference>
<dbReference type="GO" id="GO:0008170">
    <property type="term" value="F:N-methyltransferase activity"/>
    <property type="evidence" value="ECO:0007669"/>
    <property type="project" value="InterPro"/>
</dbReference>
<dbReference type="Pfam" id="PF01555">
    <property type="entry name" value="N6_N4_Mtase"/>
    <property type="match status" value="1"/>
</dbReference>
<keyword evidence="3" id="KW-0949">S-adenosyl-L-methionine</keyword>
<evidence type="ECO:0000259" key="4">
    <source>
        <dbReference type="Pfam" id="PF01555"/>
    </source>
</evidence>
<dbReference type="InterPro" id="IPR029063">
    <property type="entry name" value="SAM-dependent_MTases_sf"/>
</dbReference>
<dbReference type="Proteomes" id="UP000789396">
    <property type="component" value="Unassembled WGS sequence"/>
</dbReference>
<dbReference type="AlphaFoldDB" id="A0A9N9P3F8"/>
<proteinExistence type="predicted"/>
<evidence type="ECO:0000256" key="1">
    <source>
        <dbReference type="ARBA" id="ARBA00022603"/>
    </source>
</evidence>
<dbReference type="GO" id="GO:0003677">
    <property type="term" value="F:DNA binding"/>
    <property type="evidence" value="ECO:0007669"/>
    <property type="project" value="InterPro"/>
</dbReference>
<evidence type="ECO:0000313" key="6">
    <source>
        <dbReference type="Proteomes" id="UP000789396"/>
    </source>
</evidence>
<keyword evidence="2" id="KW-0808">Transferase</keyword>
<feature type="non-terminal residue" evidence="5">
    <location>
        <position position="1"/>
    </location>
</feature>
<protein>
    <submittedName>
        <fullName evidence="5">1186_t:CDS:1</fullName>
    </submittedName>
</protein>
<keyword evidence="6" id="KW-1185">Reference proteome</keyword>
<evidence type="ECO:0000256" key="3">
    <source>
        <dbReference type="ARBA" id="ARBA00022691"/>
    </source>
</evidence>
<dbReference type="InterPro" id="IPR002295">
    <property type="entry name" value="N4/N6-MTase_EcoPI_Mod-like"/>
</dbReference>
<dbReference type="GO" id="GO:0032259">
    <property type="term" value="P:methylation"/>
    <property type="evidence" value="ECO:0007669"/>
    <property type="project" value="UniProtKB-KW"/>
</dbReference>
<evidence type="ECO:0000256" key="2">
    <source>
        <dbReference type="ARBA" id="ARBA00022679"/>
    </source>
</evidence>
<organism evidence="5 6">
    <name type="scientific">Racocetra fulgida</name>
    <dbReference type="NCBI Taxonomy" id="60492"/>
    <lineage>
        <taxon>Eukaryota</taxon>
        <taxon>Fungi</taxon>
        <taxon>Fungi incertae sedis</taxon>
        <taxon>Mucoromycota</taxon>
        <taxon>Glomeromycotina</taxon>
        <taxon>Glomeromycetes</taxon>
        <taxon>Diversisporales</taxon>
        <taxon>Gigasporaceae</taxon>
        <taxon>Racocetra</taxon>
    </lineage>
</organism>
<dbReference type="Gene3D" id="3.40.50.150">
    <property type="entry name" value="Vaccinia Virus protein VP39"/>
    <property type="match status" value="2"/>
</dbReference>
<sequence>EENMNELIKPTTKYLRNTKQGGEATELLATLEDKSVSLVFFDPQYEKAGDVLDVDYPLQYQTENQITHIIKEISRILKPSGFCLFPQDENSGFVSMGSYFRSVGEFAFLCQKNPQSSRKFANRTFPSIWTEKKPSDTKKQHPHQKPFFLIRTLIEATTQEGDLVVDPCAGSFIVLEACQLTGREFLGCDLTFEELQENNYHQKPKDNNIQTPLEVSVFIFDLLKDKIPEGVVLDPCCGIGNLLRPWQSSIFETFGIDIDKEIPKPWPNIFCDFFELEKGHCED</sequence>
<dbReference type="SUPFAM" id="SSF53335">
    <property type="entry name" value="S-adenosyl-L-methionine-dependent methyltransferases"/>
    <property type="match status" value="2"/>
</dbReference>
<name>A0A9N9P3F8_9GLOM</name>
<dbReference type="OrthoDB" id="2433712at2759"/>
<dbReference type="PRINTS" id="PR00506">
    <property type="entry name" value="D21N6MTFRASE"/>
</dbReference>